<dbReference type="PANTHER" id="PTHR35145:SF1">
    <property type="entry name" value="CYTOPLASMIC PROTEIN"/>
    <property type="match status" value="1"/>
</dbReference>
<dbReference type="InterPro" id="IPR058532">
    <property type="entry name" value="YjbR/MT2646/Rv2570-like"/>
</dbReference>
<accession>A0A1G6QZP8</accession>
<evidence type="ECO:0000313" key="1">
    <source>
        <dbReference type="EMBL" id="SDC97464.1"/>
    </source>
</evidence>
<dbReference type="OrthoDB" id="9789813at2"/>
<organism evidence="1 2">
    <name type="scientific">Williamwhitmania taraxaci</name>
    <dbReference type="NCBI Taxonomy" id="1640674"/>
    <lineage>
        <taxon>Bacteria</taxon>
        <taxon>Pseudomonadati</taxon>
        <taxon>Bacteroidota</taxon>
        <taxon>Bacteroidia</taxon>
        <taxon>Bacteroidales</taxon>
        <taxon>Williamwhitmaniaceae</taxon>
        <taxon>Williamwhitmania</taxon>
    </lineage>
</organism>
<keyword evidence="1" id="KW-0238">DNA-binding</keyword>
<dbReference type="Gene3D" id="3.90.1150.30">
    <property type="match status" value="1"/>
</dbReference>
<evidence type="ECO:0000313" key="2">
    <source>
        <dbReference type="Proteomes" id="UP000199452"/>
    </source>
</evidence>
<dbReference type="InterPro" id="IPR038056">
    <property type="entry name" value="YjbR-like_sf"/>
</dbReference>
<dbReference type="PANTHER" id="PTHR35145">
    <property type="entry name" value="CYTOPLASMIC PROTEIN-RELATED"/>
    <property type="match status" value="1"/>
</dbReference>
<dbReference type="Pfam" id="PF04237">
    <property type="entry name" value="YjbR"/>
    <property type="match status" value="1"/>
</dbReference>
<dbReference type="Proteomes" id="UP000199452">
    <property type="component" value="Unassembled WGS sequence"/>
</dbReference>
<dbReference type="GO" id="GO:0003677">
    <property type="term" value="F:DNA binding"/>
    <property type="evidence" value="ECO:0007669"/>
    <property type="project" value="UniProtKB-KW"/>
</dbReference>
<dbReference type="AlphaFoldDB" id="A0A1G6QZP8"/>
<dbReference type="STRING" id="1640674.SAMN05216323_106717"/>
<name>A0A1G6QZP8_9BACT</name>
<protein>
    <submittedName>
        <fullName evidence="1">Predicted DNA-binding protein, MmcQ/YjbR family</fullName>
    </submittedName>
</protein>
<dbReference type="SUPFAM" id="SSF142906">
    <property type="entry name" value="YjbR-like"/>
    <property type="match status" value="1"/>
</dbReference>
<dbReference type="RefSeq" id="WP_092440231.1">
    <property type="nucleotide sequence ID" value="NZ_FMYP01000067.1"/>
</dbReference>
<reference evidence="1 2" key="1">
    <citation type="submission" date="2016-09" db="EMBL/GenBank/DDBJ databases">
        <authorList>
            <person name="Capua I."/>
            <person name="De Benedictis P."/>
            <person name="Joannis T."/>
            <person name="Lombin L.H."/>
            <person name="Cattoli G."/>
        </authorList>
    </citation>
    <scope>NUCLEOTIDE SEQUENCE [LARGE SCALE GENOMIC DNA]</scope>
    <source>
        <strain evidence="1 2">A7P-90m</strain>
    </source>
</reference>
<dbReference type="InterPro" id="IPR007351">
    <property type="entry name" value="YjbR"/>
</dbReference>
<keyword evidence="2" id="KW-1185">Reference proteome</keyword>
<proteinExistence type="predicted"/>
<dbReference type="EMBL" id="FMYP01000067">
    <property type="protein sequence ID" value="SDC97464.1"/>
    <property type="molecule type" value="Genomic_DNA"/>
</dbReference>
<sequence>MDIDDLRGYCLSKPYTSEGFPFDNDTLVFKVAEKIFGLVGLDNTPLSINLKCDPERAVELREQHEAIIPGYHMNKQHWNTVVLDGSLPRPLVLELIDQSYSLVYCSLPQKTRSMLEGW</sequence>
<gene>
    <name evidence="1" type="ORF">SAMN05216323_106717</name>
</gene>